<reference evidence="2 3" key="1">
    <citation type="journal article" date="2007" name="Int. J. Syst. Evol. Microbiol.">
        <title>Natronorubrum sulfidifaciens sp. nov., an extremely haloalkaliphilic archaeon isolated from Aiding salt lake in Xin-Jiang, China.</title>
        <authorList>
            <person name="Cui H.L."/>
            <person name="Tohty D."/>
            <person name="Liu H.C."/>
            <person name="Liu S.J."/>
            <person name="Oren A."/>
            <person name="Zhou P.J."/>
        </authorList>
    </citation>
    <scope>NUCLEOTIDE SEQUENCE [LARGE SCALE GENOMIC DNA]</scope>
    <source>
        <strain evidence="2 3">7-3</strain>
        <plasmid evidence="2">unnamed2</plasmid>
    </source>
</reference>
<dbReference type="KEGG" id="nas:GCU68_20175"/>
<gene>
    <name evidence="2" type="ORF">GCU68_20175</name>
</gene>
<dbReference type="InterPro" id="IPR039424">
    <property type="entry name" value="SBP_5"/>
</dbReference>
<dbReference type="Gene3D" id="3.10.105.10">
    <property type="entry name" value="Dipeptide-binding Protein, Domain 3"/>
    <property type="match status" value="1"/>
</dbReference>
<evidence type="ECO:0000313" key="3">
    <source>
        <dbReference type="Proteomes" id="UP000326170"/>
    </source>
</evidence>
<name>A0A5P9PAT4_9EURY</name>
<dbReference type="InterPro" id="IPR006311">
    <property type="entry name" value="TAT_signal"/>
</dbReference>
<organism evidence="2 3">
    <name type="scientific">Natronorubrum aibiense</name>
    <dbReference type="NCBI Taxonomy" id="348826"/>
    <lineage>
        <taxon>Archaea</taxon>
        <taxon>Methanobacteriati</taxon>
        <taxon>Methanobacteriota</taxon>
        <taxon>Stenosarchaea group</taxon>
        <taxon>Halobacteria</taxon>
        <taxon>Halobacteriales</taxon>
        <taxon>Natrialbaceae</taxon>
        <taxon>Natronorubrum</taxon>
    </lineage>
</organism>
<dbReference type="InterPro" id="IPR000914">
    <property type="entry name" value="SBP_5_dom"/>
</dbReference>
<dbReference type="GO" id="GO:0015833">
    <property type="term" value="P:peptide transport"/>
    <property type="evidence" value="ECO:0007669"/>
    <property type="project" value="TreeGrafter"/>
</dbReference>
<accession>A0A5P9PAT4</accession>
<evidence type="ECO:0000313" key="2">
    <source>
        <dbReference type="EMBL" id="QFU84870.1"/>
    </source>
</evidence>
<dbReference type="SUPFAM" id="SSF53850">
    <property type="entry name" value="Periplasmic binding protein-like II"/>
    <property type="match status" value="1"/>
</dbReference>
<dbReference type="PROSITE" id="PS51318">
    <property type="entry name" value="TAT"/>
    <property type="match status" value="1"/>
</dbReference>
<keyword evidence="2" id="KW-0614">Plasmid</keyword>
<dbReference type="GO" id="GO:1904680">
    <property type="term" value="F:peptide transmembrane transporter activity"/>
    <property type="evidence" value="ECO:0007669"/>
    <property type="project" value="TreeGrafter"/>
</dbReference>
<dbReference type="AlphaFoldDB" id="A0A5P9PAT4"/>
<geneLocation type="plasmid" evidence="2 3">
    <name>unnamed2</name>
</geneLocation>
<dbReference type="PANTHER" id="PTHR30290">
    <property type="entry name" value="PERIPLASMIC BINDING COMPONENT OF ABC TRANSPORTER"/>
    <property type="match status" value="1"/>
</dbReference>
<dbReference type="PROSITE" id="PS51257">
    <property type="entry name" value="PROKAR_LIPOPROTEIN"/>
    <property type="match status" value="1"/>
</dbReference>
<feature type="domain" description="Solute-binding protein family 5" evidence="1">
    <location>
        <begin position="85"/>
        <end position="445"/>
    </location>
</feature>
<evidence type="ECO:0000259" key="1">
    <source>
        <dbReference type="Pfam" id="PF00496"/>
    </source>
</evidence>
<keyword evidence="3" id="KW-1185">Reference proteome</keyword>
<dbReference type="Pfam" id="PF00496">
    <property type="entry name" value="SBP_bac_5"/>
    <property type="match status" value="1"/>
</dbReference>
<dbReference type="Gene3D" id="3.40.190.10">
    <property type="entry name" value="Periplasmic binding protein-like II"/>
    <property type="match status" value="1"/>
</dbReference>
<dbReference type="Proteomes" id="UP000326170">
    <property type="component" value="Plasmid unnamed2"/>
</dbReference>
<dbReference type="EMBL" id="CP045490">
    <property type="protein sequence ID" value="QFU84870.1"/>
    <property type="molecule type" value="Genomic_DNA"/>
</dbReference>
<sequence>MISRRQLVKLTGVSGAAALAGCLGGESSSATTLTGATNEGVPSNMHLNPMATQNYDWTAGNHIFERFAAYNFSTQEFELAGLEDWSFEDETVTLTLRDDLKWDTGDDVTAGDVITQFRLMEKTNATLWDFTDSVEEGETDKTVVINLSRPSNPEIIKHTLANGDLRIHGYQPVYNEFLDQDASAIQQFEWEDDIHGNGPFTFESKNDQAWTLTRNEHFYNADAIDFDTYELLSRQENTALQQGLMGGELDVVSSLFVPPTIVESFPDHVEEVTLPANWGYGVIFNHDDEDFGNRNVRQAVAHVINRQQVADNAGPRTKNPAPKVTGIAPADQETWLGDDYDRFESYGPDATQSEAAAELLRDAGYSRSDGTWRDGDGNTLGGSYVTPAGWTDWTTATNTVVDQLNSFGFDFEINSLPSGDFYGAYTNSDFAVGAFYWLPGGARSSFPYFPLRWQLNIPDVDGGHNFEEGEYTVPAMDDSGEMTLNPFEEIRSVATMQDDAQVSETITRVAWHNNQNLPILGIVAKQDQSWLTSDEWDVAPAEDSARGIKWPSHWLPKQGQLNPINQ</sequence>
<proteinExistence type="predicted"/>
<dbReference type="OrthoDB" id="233597at2157"/>
<protein>
    <submittedName>
        <fullName evidence="2">ABC transporter substrate-binding protein</fullName>
    </submittedName>
</protein>